<feature type="region of interest" description="Disordered" evidence="7">
    <location>
        <begin position="1"/>
        <end position="20"/>
    </location>
</feature>
<dbReference type="PANTHER" id="PTHR12645:SF0">
    <property type="entry name" value="FAD-LINKED SULFHYDRYL OXIDASE ALR"/>
    <property type="match status" value="1"/>
</dbReference>
<dbReference type="GO" id="GO:0016971">
    <property type="term" value="F:flavin-dependent sulfhydryl oxidase activity"/>
    <property type="evidence" value="ECO:0007669"/>
    <property type="project" value="InterPro"/>
</dbReference>
<dbReference type="EMBL" id="PJQD01000057">
    <property type="protein sequence ID" value="POY72147.1"/>
    <property type="molecule type" value="Genomic_DNA"/>
</dbReference>
<dbReference type="PROSITE" id="PS51324">
    <property type="entry name" value="ERV_ALR"/>
    <property type="match status" value="1"/>
</dbReference>
<gene>
    <name evidence="9" type="ORF">BMF94_4784</name>
</gene>
<sequence>MSTESESSQKAPLAPGMVIGPDGKPCRSCTAFRSFAGMHKKKKPAGTSDGSAAAGAGGFAAATALAMTTAPTVETDPPRLPADCPPDVERLGRHTWTFLHTTVSYFAPQPTPHQKSSMLGLLNALPTLYPCGSCAGHLRDYMKSDPPERAVEQGREALELWLCKVHNEVNQRLGKDEFDCATVPQRWREGWPDGRCD</sequence>
<evidence type="ECO:0000256" key="5">
    <source>
        <dbReference type="ARBA" id="ARBA00023157"/>
    </source>
</evidence>
<reference evidence="9 10" key="1">
    <citation type="journal article" date="2018" name="Front. Microbiol.">
        <title>Prospects for Fungal Bioremediation of Acidic Radioactive Waste Sites: Characterization and Genome Sequence of Rhodotorula taiwanensis MD1149.</title>
        <authorList>
            <person name="Tkavc R."/>
            <person name="Matrosova V.Y."/>
            <person name="Grichenko O.E."/>
            <person name="Gostincar C."/>
            <person name="Volpe R.P."/>
            <person name="Klimenkova P."/>
            <person name="Gaidamakova E.K."/>
            <person name="Zhou C.E."/>
            <person name="Stewart B.J."/>
            <person name="Lyman M.G."/>
            <person name="Malfatti S.A."/>
            <person name="Rubinfeld B."/>
            <person name="Courtot M."/>
            <person name="Singh J."/>
            <person name="Dalgard C.L."/>
            <person name="Hamilton T."/>
            <person name="Frey K.G."/>
            <person name="Gunde-Cimerman N."/>
            <person name="Dugan L."/>
            <person name="Daly M.J."/>
        </authorList>
    </citation>
    <scope>NUCLEOTIDE SEQUENCE [LARGE SCALE GENOMIC DNA]</scope>
    <source>
        <strain evidence="9 10">MD1149</strain>
    </source>
</reference>
<evidence type="ECO:0000256" key="1">
    <source>
        <dbReference type="ARBA" id="ARBA00001974"/>
    </source>
</evidence>
<dbReference type="GO" id="GO:0005739">
    <property type="term" value="C:mitochondrion"/>
    <property type="evidence" value="ECO:0007669"/>
    <property type="project" value="TreeGrafter"/>
</dbReference>
<feature type="domain" description="ERV/ALR sulfhydryl oxidase" evidence="8">
    <location>
        <begin position="84"/>
        <end position="187"/>
    </location>
</feature>
<dbReference type="Proteomes" id="UP000237144">
    <property type="component" value="Unassembled WGS sequence"/>
</dbReference>
<evidence type="ECO:0000256" key="6">
    <source>
        <dbReference type="RuleBase" id="RU371123"/>
    </source>
</evidence>
<evidence type="ECO:0000313" key="10">
    <source>
        <dbReference type="Proteomes" id="UP000237144"/>
    </source>
</evidence>
<dbReference type="SUPFAM" id="SSF69000">
    <property type="entry name" value="FAD-dependent thiol oxidase"/>
    <property type="match status" value="1"/>
</dbReference>
<keyword evidence="4 6" id="KW-0560">Oxidoreductase</keyword>
<dbReference type="STRING" id="741276.A0A2S5B5V1"/>
<accession>A0A2S5B5V1</accession>
<evidence type="ECO:0000256" key="2">
    <source>
        <dbReference type="ARBA" id="ARBA00022630"/>
    </source>
</evidence>
<feature type="compositionally biased region" description="Polar residues" evidence="7">
    <location>
        <begin position="1"/>
        <end position="10"/>
    </location>
</feature>
<comment type="caution">
    <text evidence="9">The sequence shown here is derived from an EMBL/GenBank/DDBJ whole genome shotgun (WGS) entry which is preliminary data.</text>
</comment>
<dbReference type="EC" id="1.8.3.2" evidence="6"/>
<protein>
    <recommendedName>
        <fullName evidence="6">Sulfhydryl oxidase</fullName>
        <ecNumber evidence="6">1.8.3.2</ecNumber>
    </recommendedName>
</protein>
<comment type="catalytic activity">
    <reaction evidence="6">
        <text>2 R'C(R)SH + O2 = R'C(R)S-S(R)CR' + H2O2</text>
        <dbReference type="Rhea" id="RHEA:17357"/>
        <dbReference type="ChEBI" id="CHEBI:15379"/>
        <dbReference type="ChEBI" id="CHEBI:16240"/>
        <dbReference type="ChEBI" id="CHEBI:16520"/>
        <dbReference type="ChEBI" id="CHEBI:17412"/>
        <dbReference type="EC" id="1.8.3.2"/>
    </reaction>
</comment>
<name>A0A2S5B5V1_9BASI</name>
<evidence type="ECO:0000313" key="9">
    <source>
        <dbReference type="EMBL" id="POY72147.1"/>
    </source>
</evidence>
<evidence type="ECO:0000259" key="8">
    <source>
        <dbReference type="PROSITE" id="PS51324"/>
    </source>
</evidence>
<dbReference type="InterPro" id="IPR036774">
    <property type="entry name" value="ERV/ALR_sulphydryl_oxid_sf"/>
</dbReference>
<keyword evidence="3 6" id="KW-0274">FAD</keyword>
<evidence type="ECO:0000256" key="7">
    <source>
        <dbReference type="SAM" id="MobiDB-lite"/>
    </source>
</evidence>
<comment type="cofactor">
    <cofactor evidence="1 6">
        <name>FAD</name>
        <dbReference type="ChEBI" id="CHEBI:57692"/>
    </cofactor>
</comment>
<proteinExistence type="predicted"/>
<dbReference type="InterPro" id="IPR017905">
    <property type="entry name" value="ERV/ALR_sulphydryl_oxidase"/>
</dbReference>
<keyword evidence="2 6" id="KW-0285">Flavoprotein</keyword>
<evidence type="ECO:0000256" key="3">
    <source>
        <dbReference type="ARBA" id="ARBA00022827"/>
    </source>
</evidence>
<keyword evidence="10" id="KW-1185">Reference proteome</keyword>
<evidence type="ECO:0000256" key="4">
    <source>
        <dbReference type="ARBA" id="ARBA00023002"/>
    </source>
</evidence>
<dbReference type="Pfam" id="PF04777">
    <property type="entry name" value="Evr1_Alr"/>
    <property type="match status" value="1"/>
</dbReference>
<organism evidence="9 10">
    <name type="scientific">Rhodotorula taiwanensis</name>
    <dbReference type="NCBI Taxonomy" id="741276"/>
    <lineage>
        <taxon>Eukaryota</taxon>
        <taxon>Fungi</taxon>
        <taxon>Dikarya</taxon>
        <taxon>Basidiomycota</taxon>
        <taxon>Pucciniomycotina</taxon>
        <taxon>Microbotryomycetes</taxon>
        <taxon>Sporidiobolales</taxon>
        <taxon>Sporidiobolaceae</taxon>
        <taxon>Rhodotorula</taxon>
    </lineage>
</organism>
<dbReference type="OrthoDB" id="17199at2759"/>
<dbReference type="InterPro" id="IPR039799">
    <property type="entry name" value="ALR/ERV"/>
</dbReference>
<dbReference type="PANTHER" id="PTHR12645">
    <property type="entry name" value="ALR/ERV"/>
    <property type="match status" value="1"/>
</dbReference>
<keyword evidence="5" id="KW-1015">Disulfide bond</keyword>
<dbReference type="GO" id="GO:0050660">
    <property type="term" value="F:flavin adenine dinucleotide binding"/>
    <property type="evidence" value="ECO:0007669"/>
    <property type="project" value="TreeGrafter"/>
</dbReference>
<dbReference type="AlphaFoldDB" id="A0A2S5B5V1"/>
<dbReference type="Gene3D" id="1.20.120.310">
    <property type="entry name" value="ERV/ALR sulfhydryl oxidase domain"/>
    <property type="match status" value="1"/>
</dbReference>